<accession>A0ABU4FVV7</accession>
<feature type="region of interest" description="Disordered" evidence="1">
    <location>
        <begin position="319"/>
        <end position="341"/>
    </location>
</feature>
<name>A0ABU4FVV7_9BACL</name>
<feature type="compositionally biased region" description="Polar residues" evidence="1">
    <location>
        <begin position="322"/>
        <end position="331"/>
    </location>
</feature>
<dbReference type="PANTHER" id="PTHR38463">
    <property type="entry name" value="STRESS RESPONSE PROTEIN YSNF"/>
    <property type="match status" value="1"/>
</dbReference>
<dbReference type="Pfam" id="PF09557">
    <property type="entry name" value="DUF2382"/>
    <property type="match status" value="1"/>
</dbReference>
<protein>
    <submittedName>
        <fullName evidence="4">YsnF/AvaK domain-containing protein</fullName>
    </submittedName>
</protein>
<proteinExistence type="predicted"/>
<dbReference type="NCBIfam" id="TIGR02271">
    <property type="entry name" value="YsnF/AvaK domain"/>
    <property type="match status" value="1"/>
</dbReference>
<dbReference type="RefSeq" id="WP_317934122.1">
    <property type="nucleotide sequence ID" value="NZ_JAUBDH010000001.1"/>
</dbReference>
<feature type="domain" description="DUF2382" evidence="2">
    <location>
        <begin position="194"/>
        <end position="315"/>
    </location>
</feature>
<evidence type="ECO:0000256" key="1">
    <source>
        <dbReference type="SAM" id="MobiDB-lite"/>
    </source>
</evidence>
<dbReference type="InterPro" id="IPR025889">
    <property type="entry name" value="GSP17M-like_dom"/>
</dbReference>
<organism evidence="4 5">
    <name type="scientific">Sporosarcina aquimarina</name>
    <dbReference type="NCBI Taxonomy" id="114975"/>
    <lineage>
        <taxon>Bacteria</taxon>
        <taxon>Bacillati</taxon>
        <taxon>Bacillota</taxon>
        <taxon>Bacilli</taxon>
        <taxon>Bacillales</taxon>
        <taxon>Caryophanaceae</taxon>
        <taxon>Sporosarcina</taxon>
    </lineage>
</organism>
<dbReference type="Pfam" id="PF11181">
    <property type="entry name" value="YflT"/>
    <property type="match status" value="1"/>
</dbReference>
<dbReference type="InterPro" id="IPR052967">
    <property type="entry name" value="Stress_Response_Assoc"/>
</dbReference>
<evidence type="ECO:0000313" key="5">
    <source>
        <dbReference type="Proteomes" id="UP001280629"/>
    </source>
</evidence>
<evidence type="ECO:0000259" key="2">
    <source>
        <dbReference type="Pfam" id="PF09557"/>
    </source>
</evidence>
<comment type="caution">
    <text evidence="4">The sequence shown here is derived from an EMBL/GenBank/DDBJ whole genome shotgun (WGS) entry which is preliminary data.</text>
</comment>
<feature type="domain" description="General stress protein 17M-like" evidence="3">
    <location>
        <begin position="7"/>
        <end position="100"/>
    </location>
</feature>
<sequence length="341" mass="38320">MNNDKRFVGTFQTETELVAKVQELKTSGISDNNIYVIAKDDHDLHMLRSRTDAEVKTTEGSWMDKFMNFLSGENHVDHLMDGTGMSEAEKDRYTREVNDGAMLLYVDEGEADTYANDNNLRYSAADSSNDANLATDGYAAPFGMAGGLEADRTKGALHDEVDPTATDRVKHADTAPLRNESGLNRSIEEVPETMKVHEERLKVDKQQVQKGEVTVDKNVVEDRKTVDIPVEHEEITIERRPVSEETAYTDSGLTGEDNLGASNTFDEETIRVPVTEEKIEVTKKPVVTEEIVINKKRVTDTEHVDETVKREEVDVTREGETNDVNFKGNLTDTDRNRTDKF</sequence>
<dbReference type="InterPro" id="IPR019060">
    <property type="entry name" value="DUF2382"/>
</dbReference>
<dbReference type="PANTHER" id="PTHR38463:SF1">
    <property type="entry name" value="STRESS RESPONSE PROTEIN YSNF"/>
    <property type="match status" value="1"/>
</dbReference>
<keyword evidence="5" id="KW-1185">Reference proteome</keyword>
<dbReference type="Proteomes" id="UP001280629">
    <property type="component" value="Unassembled WGS sequence"/>
</dbReference>
<gene>
    <name evidence="4" type="ORF">QT716_02145</name>
</gene>
<dbReference type="EMBL" id="JAUBDH010000001">
    <property type="protein sequence ID" value="MDW0108844.1"/>
    <property type="molecule type" value="Genomic_DNA"/>
</dbReference>
<reference evidence="4 5" key="1">
    <citation type="submission" date="2023-06" db="EMBL/GenBank/DDBJ databases">
        <title>Sporosarcina sp. nov., isolated from Korean traditional fermented seafood 'Jeotgal'.</title>
        <authorList>
            <person name="Yang A.-I."/>
            <person name="Shin N.-R."/>
        </authorList>
    </citation>
    <scope>NUCLEOTIDE SEQUENCE [LARGE SCALE GENOMIC DNA]</scope>
    <source>
        <strain evidence="4 5">KCTC3840</strain>
    </source>
</reference>
<feature type="compositionally biased region" description="Basic and acidic residues" evidence="1">
    <location>
        <begin position="332"/>
        <end position="341"/>
    </location>
</feature>
<evidence type="ECO:0000259" key="3">
    <source>
        <dbReference type="Pfam" id="PF11181"/>
    </source>
</evidence>
<evidence type="ECO:0000313" key="4">
    <source>
        <dbReference type="EMBL" id="MDW0108844.1"/>
    </source>
</evidence>